<keyword evidence="7" id="KW-1185">Reference proteome</keyword>
<feature type="compositionally biased region" description="Basic and acidic residues" evidence="4">
    <location>
        <begin position="190"/>
        <end position="203"/>
    </location>
</feature>
<evidence type="ECO:0000256" key="4">
    <source>
        <dbReference type="SAM" id="MobiDB-lite"/>
    </source>
</evidence>
<accession>A0A1Q9EBB8</accession>
<dbReference type="SMART" id="SM01098">
    <property type="entry name" value="CPSF73-100_C"/>
    <property type="match status" value="1"/>
</dbReference>
<feature type="region of interest" description="Disordered" evidence="4">
    <location>
        <begin position="150"/>
        <end position="247"/>
    </location>
</feature>
<feature type="domain" description="Pre-mRNA 3'-end-processing endonuclease polyadenylation factor C-term" evidence="5">
    <location>
        <begin position="334"/>
        <end position="523"/>
    </location>
</feature>
<dbReference type="Pfam" id="PF11718">
    <property type="entry name" value="CPSF73-100_C"/>
    <property type="match status" value="1"/>
</dbReference>
<keyword evidence="3" id="KW-0539">Nucleus</keyword>
<comment type="subcellular location">
    <subcellularLocation>
        <location evidence="1">Nucleus</location>
    </subcellularLocation>
</comment>
<dbReference type="Proteomes" id="UP000186817">
    <property type="component" value="Unassembled WGS sequence"/>
</dbReference>
<evidence type="ECO:0000256" key="1">
    <source>
        <dbReference type="ARBA" id="ARBA00004123"/>
    </source>
</evidence>
<comment type="caution">
    <text evidence="6">The sequence shown here is derived from an EMBL/GenBank/DDBJ whole genome shotgun (WGS) entry which is preliminary data.</text>
</comment>
<dbReference type="InterPro" id="IPR021718">
    <property type="entry name" value="CPSF73-100_C"/>
</dbReference>
<evidence type="ECO:0000313" key="7">
    <source>
        <dbReference type="Proteomes" id="UP000186817"/>
    </source>
</evidence>
<evidence type="ECO:0000259" key="5">
    <source>
        <dbReference type="SMART" id="SM01098"/>
    </source>
</evidence>
<proteinExistence type="predicted"/>
<dbReference type="GO" id="GO:0005634">
    <property type="term" value="C:nucleus"/>
    <property type="evidence" value="ECO:0007669"/>
    <property type="project" value="UniProtKB-SubCell"/>
</dbReference>
<dbReference type="AlphaFoldDB" id="A0A1Q9EBB8"/>
<feature type="compositionally biased region" description="Polar residues" evidence="4">
    <location>
        <begin position="178"/>
        <end position="189"/>
    </location>
</feature>
<sequence>MASLAIPPVPLWNPARERLRFLPLLETELEEFHGQEVQLLADALRLLSSSATPAPVRRVVGDLVHQLRHRCGEHPLAALRWASCLLHVSRSALVATLALEVLDEAVAHTWMLTPQERQELKAQVEPMLSESAWRPRCGAVLRALGEQEHIARQSQSASLPRCKSLPNVEIDPKPCPQSPMSATQKLRSPTRQEREYLPADAPRRSRLTGEPSWKGKNKSKKKLSEKKWRHSAQQEPGAGPRDSARAAGGAWVPPIHTEPTMAEQVSSVFRLPTDIDMEVRAWTSPPLSPPVSSQDTLPSLIGGPKEYPDLNVTAPQNCQTVALRVPADRSADSVGAIVEVSGLLIEDTTGVRTLLRPEDLGTFTALAACKVEQCQRFQFPHSLSALGVDVAEGCLLVCSCVRVALESQVLCITWESSPISDMVADSVSLTAMELTRSPSMLTALKGTDVQQEEQRVFQVLCTYLQQEFGRLTVDDKTQVVAFEVDGNQVSVNFPMRAVECKEEALAQRVRMALRRCERALRPVPVF</sequence>
<keyword evidence="2" id="KW-0507">mRNA processing</keyword>
<dbReference type="GO" id="GO:0006397">
    <property type="term" value="P:mRNA processing"/>
    <property type="evidence" value="ECO:0007669"/>
    <property type="project" value="UniProtKB-KW"/>
</dbReference>
<feature type="compositionally biased region" description="Basic residues" evidence="4">
    <location>
        <begin position="215"/>
        <end position="230"/>
    </location>
</feature>
<dbReference type="OrthoDB" id="10439294at2759"/>
<evidence type="ECO:0000256" key="3">
    <source>
        <dbReference type="ARBA" id="ARBA00023242"/>
    </source>
</evidence>
<protein>
    <submittedName>
        <fullName evidence="6">Cleavage and polyadenylation specificity factor subunit 3-I</fullName>
    </submittedName>
</protein>
<reference evidence="6 7" key="1">
    <citation type="submission" date="2016-02" db="EMBL/GenBank/DDBJ databases">
        <title>Genome analysis of coral dinoflagellate symbionts highlights evolutionary adaptations to a symbiotic lifestyle.</title>
        <authorList>
            <person name="Aranda M."/>
            <person name="Li Y."/>
            <person name="Liew Y.J."/>
            <person name="Baumgarten S."/>
            <person name="Simakov O."/>
            <person name="Wilson M."/>
            <person name="Piel J."/>
            <person name="Ashoor H."/>
            <person name="Bougouffa S."/>
            <person name="Bajic V.B."/>
            <person name="Ryu T."/>
            <person name="Ravasi T."/>
            <person name="Bayer T."/>
            <person name="Micklem G."/>
            <person name="Kim H."/>
            <person name="Bhak J."/>
            <person name="Lajeunesse T.C."/>
            <person name="Voolstra C.R."/>
        </authorList>
    </citation>
    <scope>NUCLEOTIDE SEQUENCE [LARGE SCALE GENOMIC DNA]</scope>
    <source>
        <strain evidence="6 7">CCMP2467</strain>
    </source>
</reference>
<evidence type="ECO:0000256" key="2">
    <source>
        <dbReference type="ARBA" id="ARBA00022664"/>
    </source>
</evidence>
<evidence type="ECO:0000313" key="6">
    <source>
        <dbReference type="EMBL" id="OLQ04701.1"/>
    </source>
</evidence>
<gene>
    <name evidence="6" type="primary">CPSF73-I</name>
    <name evidence="6" type="ORF">AK812_SmicGene12213</name>
</gene>
<dbReference type="EMBL" id="LSRX01000203">
    <property type="protein sequence ID" value="OLQ04701.1"/>
    <property type="molecule type" value="Genomic_DNA"/>
</dbReference>
<name>A0A1Q9EBB8_SYMMI</name>
<organism evidence="6 7">
    <name type="scientific">Symbiodinium microadriaticum</name>
    <name type="common">Dinoflagellate</name>
    <name type="synonym">Zooxanthella microadriatica</name>
    <dbReference type="NCBI Taxonomy" id="2951"/>
    <lineage>
        <taxon>Eukaryota</taxon>
        <taxon>Sar</taxon>
        <taxon>Alveolata</taxon>
        <taxon>Dinophyceae</taxon>
        <taxon>Suessiales</taxon>
        <taxon>Symbiodiniaceae</taxon>
        <taxon>Symbiodinium</taxon>
    </lineage>
</organism>